<keyword evidence="2" id="KW-1185">Reference proteome</keyword>
<proteinExistence type="predicted"/>
<gene>
    <name evidence="1" type="ORF">L210DRAFT_3521649</name>
</gene>
<reference evidence="1" key="2">
    <citation type="journal article" date="2020" name="Nat. Commun.">
        <title>Large-scale genome sequencing of mycorrhizal fungi provides insights into the early evolution of symbiotic traits.</title>
        <authorList>
            <person name="Miyauchi S."/>
            <person name="Kiss E."/>
            <person name="Kuo A."/>
            <person name="Drula E."/>
            <person name="Kohler A."/>
            <person name="Sanchez-Garcia M."/>
            <person name="Morin E."/>
            <person name="Andreopoulos B."/>
            <person name="Barry K.W."/>
            <person name="Bonito G."/>
            <person name="Buee M."/>
            <person name="Carver A."/>
            <person name="Chen C."/>
            <person name="Cichocki N."/>
            <person name="Clum A."/>
            <person name="Culley D."/>
            <person name="Crous P.W."/>
            <person name="Fauchery L."/>
            <person name="Girlanda M."/>
            <person name="Hayes R.D."/>
            <person name="Keri Z."/>
            <person name="LaButti K."/>
            <person name="Lipzen A."/>
            <person name="Lombard V."/>
            <person name="Magnuson J."/>
            <person name="Maillard F."/>
            <person name="Murat C."/>
            <person name="Nolan M."/>
            <person name="Ohm R.A."/>
            <person name="Pangilinan J."/>
            <person name="Pereira M.F."/>
            <person name="Perotto S."/>
            <person name="Peter M."/>
            <person name="Pfister S."/>
            <person name="Riley R."/>
            <person name="Sitrit Y."/>
            <person name="Stielow J.B."/>
            <person name="Szollosi G."/>
            <person name="Zifcakova L."/>
            <person name="Stursova M."/>
            <person name="Spatafora J.W."/>
            <person name="Tedersoo L."/>
            <person name="Vaario L.M."/>
            <person name="Yamada A."/>
            <person name="Yan M."/>
            <person name="Wang P."/>
            <person name="Xu J."/>
            <person name="Bruns T."/>
            <person name="Baldrian P."/>
            <person name="Vilgalys R."/>
            <person name="Dunand C."/>
            <person name="Henrissat B."/>
            <person name="Grigoriev I.V."/>
            <person name="Hibbett D."/>
            <person name="Nagy L.G."/>
            <person name="Martin F.M."/>
        </authorList>
    </citation>
    <scope>NUCLEOTIDE SEQUENCE</scope>
    <source>
        <strain evidence="1">BED1</strain>
    </source>
</reference>
<evidence type="ECO:0000313" key="2">
    <source>
        <dbReference type="Proteomes" id="UP001194468"/>
    </source>
</evidence>
<organism evidence="1 2">
    <name type="scientific">Boletus edulis BED1</name>
    <dbReference type="NCBI Taxonomy" id="1328754"/>
    <lineage>
        <taxon>Eukaryota</taxon>
        <taxon>Fungi</taxon>
        <taxon>Dikarya</taxon>
        <taxon>Basidiomycota</taxon>
        <taxon>Agaricomycotina</taxon>
        <taxon>Agaricomycetes</taxon>
        <taxon>Agaricomycetidae</taxon>
        <taxon>Boletales</taxon>
        <taxon>Boletineae</taxon>
        <taxon>Boletaceae</taxon>
        <taxon>Boletoideae</taxon>
        <taxon>Boletus</taxon>
    </lineage>
</organism>
<accession>A0AAD4GLG6</accession>
<dbReference type="Proteomes" id="UP001194468">
    <property type="component" value="Unassembled WGS sequence"/>
</dbReference>
<protein>
    <submittedName>
        <fullName evidence="1">Uncharacterized protein</fullName>
    </submittedName>
</protein>
<dbReference type="AlphaFoldDB" id="A0AAD4GLG6"/>
<reference evidence="1" key="1">
    <citation type="submission" date="2019-10" db="EMBL/GenBank/DDBJ databases">
        <authorList>
            <consortium name="DOE Joint Genome Institute"/>
            <person name="Kuo A."/>
            <person name="Miyauchi S."/>
            <person name="Kiss E."/>
            <person name="Drula E."/>
            <person name="Kohler A."/>
            <person name="Sanchez-Garcia M."/>
            <person name="Andreopoulos B."/>
            <person name="Barry K.W."/>
            <person name="Bonito G."/>
            <person name="Buee M."/>
            <person name="Carver A."/>
            <person name="Chen C."/>
            <person name="Cichocki N."/>
            <person name="Clum A."/>
            <person name="Culley D."/>
            <person name="Crous P.W."/>
            <person name="Fauchery L."/>
            <person name="Girlanda M."/>
            <person name="Hayes R."/>
            <person name="Keri Z."/>
            <person name="LaButti K."/>
            <person name="Lipzen A."/>
            <person name="Lombard V."/>
            <person name="Magnuson J."/>
            <person name="Maillard F."/>
            <person name="Morin E."/>
            <person name="Murat C."/>
            <person name="Nolan M."/>
            <person name="Ohm R."/>
            <person name="Pangilinan J."/>
            <person name="Pereira M."/>
            <person name="Perotto S."/>
            <person name="Peter M."/>
            <person name="Riley R."/>
            <person name="Sitrit Y."/>
            <person name="Stielow B."/>
            <person name="Szollosi G."/>
            <person name="Zifcakova L."/>
            <person name="Stursova M."/>
            <person name="Spatafora J.W."/>
            <person name="Tedersoo L."/>
            <person name="Vaario L.-M."/>
            <person name="Yamada A."/>
            <person name="Yan M."/>
            <person name="Wang P."/>
            <person name="Xu J."/>
            <person name="Bruns T."/>
            <person name="Baldrian P."/>
            <person name="Vilgalys R."/>
            <person name="Henrissat B."/>
            <person name="Grigoriev I.V."/>
            <person name="Hibbett D."/>
            <person name="Nagy L.G."/>
            <person name="Martin F.M."/>
        </authorList>
    </citation>
    <scope>NUCLEOTIDE SEQUENCE</scope>
    <source>
        <strain evidence="1">BED1</strain>
    </source>
</reference>
<feature type="non-terminal residue" evidence="1">
    <location>
        <position position="170"/>
    </location>
</feature>
<sequence>MMQVYAAEARKGLCVHAHLPVALLETRKHTWRPRTNGKVKVKGWAHFVLAKDKIASRHRSRRTLGLRMGVVLYRSMFRAARDIYDTLIRIVPNAQPRVYNLQPDARFFNAALEMLERQPGTMRRSAKTRPAHWRQKERKAMMRYSRRGVVPRKCNPFLQRVVHGMVDAGF</sequence>
<dbReference type="EMBL" id="WHUW01000002">
    <property type="protein sequence ID" value="KAF8450950.1"/>
    <property type="molecule type" value="Genomic_DNA"/>
</dbReference>
<evidence type="ECO:0000313" key="1">
    <source>
        <dbReference type="EMBL" id="KAF8450950.1"/>
    </source>
</evidence>
<comment type="caution">
    <text evidence="1">The sequence shown here is derived from an EMBL/GenBank/DDBJ whole genome shotgun (WGS) entry which is preliminary data.</text>
</comment>
<name>A0AAD4GLG6_BOLED</name>